<evidence type="ECO:0000313" key="1">
    <source>
        <dbReference type="EMBL" id="PWY77313.1"/>
    </source>
</evidence>
<reference evidence="1 2" key="1">
    <citation type="submission" date="2016-12" db="EMBL/GenBank/DDBJ databases">
        <title>The genomes of Aspergillus section Nigri reveals drivers in fungal speciation.</title>
        <authorList>
            <consortium name="DOE Joint Genome Institute"/>
            <person name="Vesth T.C."/>
            <person name="Nybo J."/>
            <person name="Theobald S."/>
            <person name="Brandl J."/>
            <person name="Frisvad J.C."/>
            <person name="Nielsen K.F."/>
            <person name="Lyhne E.K."/>
            <person name="Kogle M.E."/>
            <person name="Kuo A."/>
            <person name="Riley R."/>
            <person name="Clum A."/>
            <person name="Nolan M."/>
            <person name="Lipzen A."/>
            <person name="Salamov A."/>
            <person name="Henrissat B."/>
            <person name="Wiebenga A."/>
            <person name="De Vries R.P."/>
            <person name="Grigoriev I.V."/>
            <person name="Mortensen U.H."/>
            <person name="Andersen M.R."/>
            <person name="Baker S.E."/>
        </authorList>
    </citation>
    <scope>NUCLEOTIDE SEQUENCE [LARGE SCALE GENOMIC DNA]</scope>
    <source>
        <strain evidence="1 2">CBS 115572</strain>
    </source>
</reference>
<dbReference type="GeneID" id="37116813"/>
<comment type="caution">
    <text evidence="1">The sequence shown here is derived from an EMBL/GenBank/DDBJ whole genome shotgun (WGS) entry which is preliminary data.</text>
</comment>
<accession>A0A317VSL1</accession>
<sequence length="243" mass="27905">MNIHGPHYRRSSQTLYSLHQGKGNLGSDTVEFEILDPIKVGDGHNAQVFNIRIRSVPPNSKTLQGGTELVAKVYDPLYQNDDGGYLNPFLCMDKYYTHEVHAYHVLSCLQGGLIPRFYGSYSLDIPCYGTDNGPETRAVRLILIEHIPGLSMLETDPNQFPQADRQQIMNAIFNRKPDEPRIAHLDLFLGQYISPLIRWNERRMFEFEELVDWEWDSWLESEYAHTADTITPAMRALYCPEGV</sequence>
<dbReference type="AlphaFoldDB" id="A0A317VSL1"/>
<evidence type="ECO:0008006" key="3">
    <source>
        <dbReference type="Google" id="ProtNLM"/>
    </source>
</evidence>
<name>A0A317VSL1_9EURO</name>
<dbReference type="InterPro" id="IPR011009">
    <property type="entry name" value="Kinase-like_dom_sf"/>
</dbReference>
<gene>
    <name evidence="1" type="ORF">BO94DRAFT_568278</name>
</gene>
<evidence type="ECO:0000313" key="2">
    <source>
        <dbReference type="Proteomes" id="UP000246702"/>
    </source>
</evidence>
<organism evidence="1 2">
    <name type="scientific">Aspergillus sclerotioniger CBS 115572</name>
    <dbReference type="NCBI Taxonomy" id="1450535"/>
    <lineage>
        <taxon>Eukaryota</taxon>
        <taxon>Fungi</taxon>
        <taxon>Dikarya</taxon>
        <taxon>Ascomycota</taxon>
        <taxon>Pezizomycotina</taxon>
        <taxon>Eurotiomycetes</taxon>
        <taxon>Eurotiomycetidae</taxon>
        <taxon>Eurotiales</taxon>
        <taxon>Aspergillaceae</taxon>
        <taxon>Aspergillus</taxon>
        <taxon>Aspergillus subgen. Circumdati</taxon>
    </lineage>
</organism>
<dbReference type="RefSeq" id="XP_025464500.1">
    <property type="nucleotide sequence ID" value="XM_025614670.1"/>
</dbReference>
<dbReference type="EMBL" id="MSFK01000026">
    <property type="protein sequence ID" value="PWY77313.1"/>
    <property type="molecule type" value="Genomic_DNA"/>
</dbReference>
<dbReference type="OrthoDB" id="4267316at2759"/>
<keyword evidence="2" id="KW-1185">Reference proteome</keyword>
<protein>
    <recommendedName>
        <fullName evidence="3">Protein kinase domain-containing protein</fullName>
    </recommendedName>
</protein>
<dbReference type="Proteomes" id="UP000246702">
    <property type="component" value="Unassembled WGS sequence"/>
</dbReference>
<dbReference type="SUPFAM" id="SSF56112">
    <property type="entry name" value="Protein kinase-like (PK-like)"/>
    <property type="match status" value="1"/>
</dbReference>
<proteinExistence type="predicted"/>